<comment type="caution">
    <text evidence="2">The sequence shown here is derived from an EMBL/GenBank/DDBJ whole genome shotgun (WGS) entry which is preliminary data.</text>
</comment>
<proteinExistence type="predicted"/>
<evidence type="ECO:0000256" key="1">
    <source>
        <dbReference type="SAM" id="MobiDB-lite"/>
    </source>
</evidence>
<feature type="compositionally biased region" description="Basic and acidic residues" evidence="1">
    <location>
        <begin position="41"/>
        <end position="56"/>
    </location>
</feature>
<evidence type="ECO:0000313" key="3">
    <source>
        <dbReference type="Proteomes" id="UP000299102"/>
    </source>
</evidence>
<dbReference type="EMBL" id="BGZK01000016">
    <property type="protein sequence ID" value="GBP05182.1"/>
    <property type="molecule type" value="Genomic_DNA"/>
</dbReference>
<protein>
    <submittedName>
        <fullName evidence="2">Uncharacterized protein</fullName>
    </submittedName>
</protein>
<evidence type="ECO:0000313" key="2">
    <source>
        <dbReference type="EMBL" id="GBP05182.1"/>
    </source>
</evidence>
<sequence length="268" mass="29803">MFVFANPGVQSPIERIRRRIGRRTGQGIGPGTKVTGELRRRLRIDEDGRRRRDKPSSRARPRTCQIKKRFDEAMFGQSSSDSIGRKRRSIARGSTSVVVECISSSCTSTDHTFTYGPDSYPVLVSNPGPALDSNCDPGLDFELRLNLSSSRLFALQSCSTSALVAEISQKSEAHNFNMTHQKFPPVLMRRDSDVPILKSSAGFHYGCHHENECENRVGYTNLRPPDSRVSTEQTTPRTTRPALKTLGRTPALVKDGTRNLMLEIGHAS</sequence>
<dbReference type="AlphaFoldDB" id="A0A4C1SSS4"/>
<name>A0A4C1SSS4_EUMVA</name>
<accession>A0A4C1SSS4</accession>
<organism evidence="2 3">
    <name type="scientific">Eumeta variegata</name>
    <name type="common">Bagworm moth</name>
    <name type="synonym">Eumeta japonica</name>
    <dbReference type="NCBI Taxonomy" id="151549"/>
    <lineage>
        <taxon>Eukaryota</taxon>
        <taxon>Metazoa</taxon>
        <taxon>Ecdysozoa</taxon>
        <taxon>Arthropoda</taxon>
        <taxon>Hexapoda</taxon>
        <taxon>Insecta</taxon>
        <taxon>Pterygota</taxon>
        <taxon>Neoptera</taxon>
        <taxon>Endopterygota</taxon>
        <taxon>Lepidoptera</taxon>
        <taxon>Glossata</taxon>
        <taxon>Ditrysia</taxon>
        <taxon>Tineoidea</taxon>
        <taxon>Psychidae</taxon>
        <taxon>Oiketicinae</taxon>
        <taxon>Eumeta</taxon>
    </lineage>
</organism>
<gene>
    <name evidence="2" type="ORF">EVAR_3487_1</name>
</gene>
<feature type="region of interest" description="Disordered" evidence="1">
    <location>
        <begin position="41"/>
        <end position="61"/>
    </location>
</feature>
<keyword evidence="3" id="KW-1185">Reference proteome</keyword>
<reference evidence="2 3" key="1">
    <citation type="journal article" date="2019" name="Commun. Biol.">
        <title>The bagworm genome reveals a unique fibroin gene that provides high tensile strength.</title>
        <authorList>
            <person name="Kono N."/>
            <person name="Nakamura H."/>
            <person name="Ohtoshi R."/>
            <person name="Tomita M."/>
            <person name="Numata K."/>
            <person name="Arakawa K."/>
        </authorList>
    </citation>
    <scope>NUCLEOTIDE SEQUENCE [LARGE SCALE GENOMIC DNA]</scope>
</reference>
<dbReference type="Proteomes" id="UP000299102">
    <property type="component" value="Unassembled WGS sequence"/>
</dbReference>